<keyword evidence="1" id="KW-0328">Glycosyltransferase</keyword>
<evidence type="ECO:0000256" key="1">
    <source>
        <dbReference type="ARBA" id="ARBA00022676"/>
    </source>
</evidence>
<proteinExistence type="predicted"/>
<dbReference type="Pfam" id="PF13439">
    <property type="entry name" value="Glyco_transf_4"/>
    <property type="match status" value="1"/>
</dbReference>
<dbReference type="PANTHER" id="PTHR12526">
    <property type="entry name" value="GLYCOSYLTRANSFERASE"/>
    <property type="match status" value="1"/>
</dbReference>
<evidence type="ECO:0000256" key="2">
    <source>
        <dbReference type="ARBA" id="ARBA00022679"/>
    </source>
</evidence>
<evidence type="ECO:0000313" key="5">
    <source>
        <dbReference type="Proteomes" id="UP001500506"/>
    </source>
</evidence>
<dbReference type="Pfam" id="PF13692">
    <property type="entry name" value="Glyco_trans_1_4"/>
    <property type="match status" value="1"/>
</dbReference>
<sequence length="393" mass="43321">MTRIVQIANRVGPGSGVAGVAWNLEQQFRALGATVERFTYSDARRGKAERPWPTTRWRARLAGGWRQVWFSTVGTRRAREFIATRPDAVVICHNSVMAGDIFINHGVLLALMRARGRSAWEIYRNPVHDFIYLRDRIRYRGRTHRAVVALSQAAAAELRSTYGPVRPRIEVIPNGVDLDRFHPPTPVERRAARELLHLGDDERVAMFLGHEFTNKGVSFAIQGLLHAESVLLLVVGGTDEIIAAGKAEAEANGVAERVLFLGPRGDPTPFLRAADLFVLPSASEENALVVLEALASGLPVIATPVGFAPEVIVDGVNGFLVERTGQAVGERMQQLAALDDADLAKWRRRARESVEAYGWRGVAQRYLDLADELLAEREHEHGGSGHPFARSNG</sequence>
<dbReference type="SUPFAM" id="SSF53756">
    <property type="entry name" value="UDP-Glycosyltransferase/glycogen phosphorylase"/>
    <property type="match status" value="1"/>
</dbReference>
<organism evidence="4 5">
    <name type="scientific">Agromyces humatus</name>
    <dbReference type="NCBI Taxonomy" id="279573"/>
    <lineage>
        <taxon>Bacteria</taxon>
        <taxon>Bacillati</taxon>
        <taxon>Actinomycetota</taxon>
        <taxon>Actinomycetes</taxon>
        <taxon>Micrococcales</taxon>
        <taxon>Microbacteriaceae</taxon>
        <taxon>Agromyces</taxon>
    </lineage>
</organism>
<keyword evidence="2" id="KW-0808">Transferase</keyword>
<protein>
    <recommendedName>
        <fullName evidence="3">Glycosyltransferase subfamily 4-like N-terminal domain-containing protein</fullName>
    </recommendedName>
</protein>
<comment type="caution">
    <text evidence="4">The sequence shown here is derived from an EMBL/GenBank/DDBJ whole genome shotgun (WGS) entry which is preliminary data.</text>
</comment>
<keyword evidence="5" id="KW-1185">Reference proteome</keyword>
<accession>A0ABN2KQ35</accession>
<name>A0ABN2KQ35_9MICO</name>
<evidence type="ECO:0000259" key="3">
    <source>
        <dbReference type="Pfam" id="PF13439"/>
    </source>
</evidence>
<dbReference type="InterPro" id="IPR028098">
    <property type="entry name" value="Glyco_trans_4-like_N"/>
</dbReference>
<feature type="domain" description="Glycosyltransferase subfamily 4-like N-terminal" evidence="3">
    <location>
        <begin position="15"/>
        <end position="180"/>
    </location>
</feature>
<dbReference type="Proteomes" id="UP001500506">
    <property type="component" value="Unassembled WGS sequence"/>
</dbReference>
<dbReference type="CDD" id="cd03801">
    <property type="entry name" value="GT4_PimA-like"/>
    <property type="match status" value="1"/>
</dbReference>
<dbReference type="PANTHER" id="PTHR12526:SF637">
    <property type="entry name" value="GLYCOSYLTRANSFERASE EPSF-RELATED"/>
    <property type="match status" value="1"/>
</dbReference>
<evidence type="ECO:0000313" key="4">
    <source>
        <dbReference type="EMBL" id="GAA1762432.1"/>
    </source>
</evidence>
<dbReference type="EMBL" id="BAAANH010000004">
    <property type="protein sequence ID" value="GAA1762432.1"/>
    <property type="molecule type" value="Genomic_DNA"/>
</dbReference>
<reference evidence="5" key="1">
    <citation type="journal article" date="2019" name="Int. J. Syst. Evol. Microbiol.">
        <title>The Global Catalogue of Microorganisms (GCM) 10K type strain sequencing project: providing services to taxonomists for standard genome sequencing and annotation.</title>
        <authorList>
            <consortium name="The Broad Institute Genomics Platform"/>
            <consortium name="The Broad Institute Genome Sequencing Center for Infectious Disease"/>
            <person name="Wu L."/>
            <person name="Ma J."/>
        </authorList>
    </citation>
    <scope>NUCLEOTIDE SEQUENCE [LARGE SCALE GENOMIC DNA]</scope>
    <source>
        <strain evidence="5">JCM 14319</strain>
    </source>
</reference>
<gene>
    <name evidence="4" type="ORF">GCM10009747_22260</name>
</gene>
<dbReference type="Gene3D" id="3.40.50.2000">
    <property type="entry name" value="Glycogen Phosphorylase B"/>
    <property type="match status" value="2"/>
</dbReference>
<dbReference type="RefSeq" id="WP_232497585.1">
    <property type="nucleotide sequence ID" value="NZ_BAAANH010000004.1"/>
</dbReference>